<dbReference type="Pfam" id="PF18052">
    <property type="entry name" value="Rx_N"/>
    <property type="match status" value="1"/>
</dbReference>
<dbReference type="InterPro" id="IPR041118">
    <property type="entry name" value="Rx_N"/>
</dbReference>
<dbReference type="Proteomes" id="UP001234989">
    <property type="component" value="Chromosome 10"/>
</dbReference>
<dbReference type="GO" id="GO:0000166">
    <property type="term" value="F:nucleotide binding"/>
    <property type="evidence" value="ECO:0007669"/>
    <property type="project" value="UniProtKB-KW"/>
</dbReference>
<sequence length="85" mass="9866">MADPVIGATVQVLLEKLISLTIEELNSSRDFNKDLEMLTQNVSLIQAFIHDVETPQVEKQQSVEQWLHRLERVAEDAENVFDRFR</sequence>
<evidence type="ECO:0000313" key="5">
    <source>
        <dbReference type="EMBL" id="WMV52079.1"/>
    </source>
</evidence>
<gene>
    <name evidence="5" type="ORF">MTR67_045464</name>
</gene>
<reference evidence="5" key="1">
    <citation type="submission" date="2023-08" db="EMBL/GenBank/DDBJ databases">
        <title>A de novo genome assembly of Solanum verrucosum Schlechtendal, a Mexican diploid species geographically isolated from the other diploid A-genome species in potato relatives.</title>
        <authorList>
            <person name="Hosaka K."/>
        </authorList>
    </citation>
    <scope>NUCLEOTIDE SEQUENCE</scope>
    <source>
        <tissue evidence="5">Young leaves</tissue>
    </source>
</reference>
<dbReference type="Gene3D" id="1.20.5.4130">
    <property type="match status" value="1"/>
</dbReference>
<feature type="domain" description="Disease resistance N-terminal" evidence="4">
    <location>
        <begin position="10"/>
        <end position="84"/>
    </location>
</feature>
<proteinExistence type="predicted"/>
<dbReference type="AlphaFoldDB" id="A0AAF0UVB1"/>
<keyword evidence="3" id="KW-0611">Plant defense</keyword>
<evidence type="ECO:0000256" key="1">
    <source>
        <dbReference type="ARBA" id="ARBA00022737"/>
    </source>
</evidence>
<name>A0AAF0UVB1_SOLVR</name>
<evidence type="ECO:0000259" key="4">
    <source>
        <dbReference type="Pfam" id="PF18052"/>
    </source>
</evidence>
<organism evidence="5 6">
    <name type="scientific">Solanum verrucosum</name>
    <dbReference type="NCBI Taxonomy" id="315347"/>
    <lineage>
        <taxon>Eukaryota</taxon>
        <taxon>Viridiplantae</taxon>
        <taxon>Streptophyta</taxon>
        <taxon>Embryophyta</taxon>
        <taxon>Tracheophyta</taxon>
        <taxon>Spermatophyta</taxon>
        <taxon>Magnoliopsida</taxon>
        <taxon>eudicotyledons</taxon>
        <taxon>Gunneridae</taxon>
        <taxon>Pentapetalae</taxon>
        <taxon>asterids</taxon>
        <taxon>lamiids</taxon>
        <taxon>Solanales</taxon>
        <taxon>Solanaceae</taxon>
        <taxon>Solanoideae</taxon>
        <taxon>Solaneae</taxon>
        <taxon>Solanum</taxon>
    </lineage>
</organism>
<keyword evidence="6" id="KW-1185">Reference proteome</keyword>
<keyword evidence="2" id="KW-0547">Nucleotide-binding</keyword>
<evidence type="ECO:0000256" key="2">
    <source>
        <dbReference type="ARBA" id="ARBA00022741"/>
    </source>
</evidence>
<evidence type="ECO:0000313" key="6">
    <source>
        <dbReference type="Proteomes" id="UP001234989"/>
    </source>
</evidence>
<protein>
    <recommendedName>
        <fullName evidence="4">Disease resistance N-terminal domain-containing protein</fullName>
    </recommendedName>
</protein>
<dbReference type="EMBL" id="CP133621">
    <property type="protein sequence ID" value="WMV52079.1"/>
    <property type="molecule type" value="Genomic_DNA"/>
</dbReference>
<evidence type="ECO:0000256" key="3">
    <source>
        <dbReference type="ARBA" id="ARBA00022821"/>
    </source>
</evidence>
<keyword evidence="1" id="KW-0677">Repeat</keyword>
<dbReference type="GO" id="GO:0006952">
    <property type="term" value="P:defense response"/>
    <property type="evidence" value="ECO:0007669"/>
    <property type="project" value="UniProtKB-KW"/>
</dbReference>
<accession>A0AAF0UVB1</accession>